<accession>A0A543ITD8</accession>
<gene>
    <name evidence="3" type="ORF">FHX40_0496</name>
</gene>
<evidence type="ECO:0000256" key="1">
    <source>
        <dbReference type="ARBA" id="ARBA00022747"/>
    </source>
</evidence>
<dbReference type="Proteomes" id="UP000319213">
    <property type="component" value="Unassembled WGS sequence"/>
</dbReference>
<name>A0A543ITD8_9ACTN</name>
<dbReference type="PANTHER" id="PTHR42998:SF1">
    <property type="entry name" value="TYPE I RESTRICTION ENZYME HINDI METHYLASE SUBUNIT"/>
    <property type="match status" value="1"/>
</dbReference>
<dbReference type="CDD" id="cd02440">
    <property type="entry name" value="AdoMet_MTases"/>
    <property type="match status" value="1"/>
</dbReference>
<dbReference type="Pfam" id="PF02384">
    <property type="entry name" value="N6_Mtase"/>
    <property type="match status" value="1"/>
</dbReference>
<reference evidence="3 4" key="1">
    <citation type="submission" date="2019-06" db="EMBL/GenBank/DDBJ databases">
        <title>Sequencing the genomes of 1000 actinobacteria strains.</title>
        <authorList>
            <person name="Klenk H.-P."/>
        </authorList>
    </citation>
    <scope>NUCLEOTIDE SEQUENCE [LARGE SCALE GENOMIC DNA]</scope>
    <source>
        <strain evidence="3 4">DSM 43186</strain>
    </source>
</reference>
<proteinExistence type="predicted"/>
<dbReference type="GO" id="GO:0003677">
    <property type="term" value="F:DNA binding"/>
    <property type="evidence" value="ECO:0007669"/>
    <property type="project" value="InterPro"/>
</dbReference>
<dbReference type="InterPro" id="IPR002052">
    <property type="entry name" value="DNA_methylase_N6_adenine_CS"/>
</dbReference>
<evidence type="ECO:0000313" key="4">
    <source>
        <dbReference type="Proteomes" id="UP000319213"/>
    </source>
</evidence>
<dbReference type="PRINTS" id="PR00507">
    <property type="entry name" value="N12N6MTFRASE"/>
</dbReference>
<dbReference type="InterPro" id="IPR003356">
    <property type="entry name" value="DNA_methylase_A-5"/>
</dbReference>
<dbReference type="Gene3D" id="3.40.50.150">
    <property type="entry name" value="Vaccinia Virus protein VP39"/>
    <property type="match status" value="1"/>
</dbReference>
<dbReference type="InterPro" id="IPR052916">
    <property type="entry name" value="Type-I_RE_MTase_Subunit"/>
</dbReference>
<organism evidence="3 4">
    <name type="scientific">Thermopolyspora flexuosa</name>
    <dbReference type="NCBI Taxonomy" id="103836"/>
    <lineage>
        <taxon>Bacteria</taxon>
        <taxon>Bacillati</taxon>
        <taxon>Actinomycetota</taxon>
        <taxon>Actinomycetes</taxon>
        <taxon>Streptosporangiales</taxon>
        <taxon>Streptosporangiaceae</taxon>
        <taxon>Thermopolyspora</taxon>
    </lineage>
</organism>
<dbReference type="AlphaFoldDB" id="A0A543ITD8"/>
<keyword evidence="3" id="KW-0808">Transferase</keyword>
<feature type="domain" description="DNA methylase adenine-specific" evidence="2">
    <location>
        <begin position="161"/>
        <end position="384"/>
    </location>
</feature>
<dbReference type="GO" id="GO:0008170">
    <property type="term" value="F:N-methyltransferase activity"/>
    <property type="evidence" value="ECO:0007669"/>
    <property type="project" value="InterPro"/>
</dbReference>
<dbReference type="InterPro" id="IPR029063">
    <property type="entry name" value="SAM-dependent_MTases_sf"/>
</dbReference>
<dbReference type="GO" id="GO:0009307">
    <property type="term" value="P:DNA restriction-modification system"/>
    <property type="evidence" value="ECO:0007669"/>
    <property type="project" value="UniProtKB-KW"/>
</dbReference>
<keyword evidence="4" id="KW-1185">Reference proteome</keyword>
<evidence type="ECO:0000313" key="3">
    <source>
        <dbReference type="EMBL" id="TQM73841.1"/>
    </source>
</evidence>
<dbReference type="PANTHER" id="PTHR42998">
    <property type="entry name" value="TYPE I RESTRICTION ENZYME HINDVIIP M PROTEIN-RELATED"/>
    <property type="match status" value="1"/>
</dbReference>
<keyword evidence="3" id="KW-0489">Methyltransferase</keyword>
<protein>
    <submittedName>
        <fullName evidence="3">N-6 DNA methylase</fullName>
    </submittedName>
</protein>
<dbReference type="SUPFAM" id="SSF53335">
    <property type="entry name" value="S-adenosyl-L-methionine-dependent methyltransferases"/>
    <property type="match status" value="1"/>
</dbReference>
<dbReference type="GO" id="GO:0032259">
    <property type="term" value="P:methylation"/>
    <property type="evidence" value="ECO:0007669"/>
    <property type="project" value="UniProtKB-KW"/>
</dbReference>
<comment type="caution">
    <text evidence="3">The sequence shown here is derived from an EMBL/GenBank/DDBJ whole genome shotgun (WGS) entry which is preliminary data.</text>
</comment>
<dbReference type="PROSITE" id="PS00092">
    <property type="entry name" value="N6_MTASE"/>
    <property type="match status" value="1"/>
</dbReference>
<dbReference type="OrthoDB" id="9784823at2"/>
<dbReference type="EMBL" id="VFPQ01000001">
    <property type="protein sequence ID" value="TQM73841.1"/>
    <property type="molecule type" value="Genomic_DNA"/>
</dbReference>
<dbReference type="RefSeq" id="WP_142258101.1">
    <property type="nucleotide sequence ID" value="NZ_BMPV01000004.1"/>
</dbReference>
<keyword evidence="1" id="KW-0680">Restriction system</keyword>
<evidence type="ECO:0000259" key="2">
    <source>
        <dbReference type="Pfam" id="PF02384"/>
    </source>
</evidence>
<sequence length="644" mass="69435">MRDDVLVNAADIARIADVGRAAVSNWRKRFDDFPKPVGGTATSPAFSLAEVEQWLRRHDRYVEVSPLERVWQRLRSAGDDLRLGDIVGGAGAFLIYLRRDPSGWRELSRLPDEELVARLPGAIAEAVPELPGDPAGAVPADASLIRALADLAAETKPEDVFDGICERYVEAHSRRLLVTPENVAALMTEIAAAAGGTVLDPACGIGTLLLASGAEVAMGQDVSESAARLTAVRLLLRGRKAVIRAGDSLRADAFPGEQVDAIVCNPPFNDRGWGYEELANDPRWEYGLPPRGESELAWVQHCLAHVRPGGLVVIMMPGVASSRRPGRRIRGNLLRAGALRAIMTLSVGAAPASSGAPDLWVLQRPVPGDHPSDLLMVNAGEDLELARTAWRAYLEGGDLPEGSTTMRIIDLLDEEVALTPAHRVPVQSQTEPSAFVGARERTAAAISRLGVPELVPSPRRRDMPMTNIGELSRAGVVTIFQGPIRLKVDGGPQPVLTAKDLLLGRPASGRTRPADGLVTIEPGDVIAPVIARGDTVARVMRDGSAVLGPQLLLFRTDPERLDPYFLAGCLRVTGESSLRLGSSARMDPRRAQLPRLPIEEQRAYGEAFRRLLEFEDAVRKLRTFGDELVRLGFDGLLDGTLQPG</sequence>